<evidence type="ECO:0000313" key="11">
    <source>
        <dbReference type="EMBL" id="TKK82354.1"/>
    </source>
</evidence>
<feature type="region of interest" description="Disordered" evidence="8">
    <location>
        <begin position="201"/>
        <end position="229"/>
    </location>
</feature>
<evidence type="ECO:0000256" key="2">
    <source>
        <dbReference type="ARBA" id="ARBA00012705"/>
    </source>
</evidence>
<dbReference type="CDD" id="cd00751">
    <property type="entry name" value="thiolase"/>
    <property type="match status" value="1"/>
</dbReference>
<dbReference type="EC" id="2.3.1.9" evidence="2"/>
<dbReference type="InterPro" id="IPR002155">
    <property type="entry name" value="Thiolase"/>
</dbReference>
<evidence type="ECO:0000256" key="1">
    <source>
        <dbReference type="ARBA" id="ARBA00010982"/>
    </source>
</evidence>
<dbReference type="Proteomes" id="UP000305836">
    <property type="component" value="Unassembled WGS sequence"/>
</dbReference>
<keyword evidence="12" id="KW-1185">Reference proteome</keyword>
<sequence>MSDVVICEPIRTPVGRFGGALSTLSAADLATAALAELVRRTGLGEGDVDDVILGQCYPNGEAPAIGRIAALDAGLGVSVPGVQIDRRCGSGLQAVLYAAGMVATGAARVVVAGGTESMSQVEHYALGLRTGVRGNVELNDRLIRARETAGGKYHPVPGGMVETAENVRRTYGITRSEQDEFALQSHQRAVAAQTAGRFADELVPVEVPSSRRGTPSTPRGASAPRPGAAQAATTLVSVDEHPRADTSLDGLAALRPVMSKSDPEATVTAGNASGQNDGAAVCVVTTRDEAERRGLRPLVALRSWAVAGVGPEVMGIGPVPATAAALARADLTLDDLDLIELNEAFAAQVLACLREWKLDPTDDRLNPNGSGISLGHPLGATGARILATLSRELHRRNGRYALETICIGGGQGIAAIFEVVR</sequence>
<dbReference type="PANTHER" id="PTHR18919:SF107">
    <property type="entry name" value="ACETYL-COA ACETYLTRANSFERASE, CYTOSOLIC"/>
    <property type="match status" value="1"/>
</dbReference>
<organism evidence="11 12">
    <name type="scientific">Kribbella jiaozuonensis</name>
    <dbReference type="NCBI Taxonomy" id="2575441"/>
    <lineage>
        <taxon>Bacteria</taxon>
        <taxon>Bacillati</taxon>
        <taxon>Actinomycetota</taxon>
        <taxon>Actinomycetes</taxon>
        <taxon>Propionibacteriales</taxon>
        <taxon>Kribbellaceae</taxon>
        <taxon>Kribbella</taxon>
    </lineage>
</organism>
<evidence type="ECO:0000256" key="8">
    <source>
        <dbReference type="SAM" id="MobiDB-lite"/>
    </source>
</evidence>
<evidence type="ECO:0000259" key="9">
    <source>
        <dbReference type="Pfam" id="PF00108"/>
    </source>
</evidence>
<feature type="active site" description="Proton acceptor" evidence="6">
    <location>
        <position position="376"/>
    </location>
</feature>
<feature type="domain" description="Thiolase N-terminal" evidence="9">
    <location>
        <begin position="4"/>
        <end position="287"/>
    </location>
</feature>
<gene>
    <name evidence="11" type="ORF">FDA38_06070</name>
</gene>
<comment type="similarity">
    <text evidence="1 7">Belongs to the thiolase-like superfamily. Thiolase family.</text>
</comment>
<dbReference type="FunFam" id="3.40.47.10:FF:000010">
    <property type="entry name" value="Acetyl-CoA acetyltransferase (Thiolase)"/>
    <property type="match status" value="1"/>
</dbReference>
<evidence type="ECO:0000313" key="12">
    <source>
        <dbReference type="Proteomes" id="UP000305836"/>
    </source>
</evidence>
<evidence type="ECO:0000256" key="4">
    <source>
        <dbReference type="ARBA" id="ARBA00023315"/>
    </source>
</evidence>
<evidence type="ECO:0000256" key="5">
    <source>
        <dbReference type="ARBA" id="ARBA00040529"/>
    </source>
</evidence>
<name>A0A4U3M3F4_9ACTN</name>
<dbReference type="InterPro" id="IPR020617">
    <property type="entry name" value="Thiolase_C"/>
</dbReference>
<dbReference type="NCBIfam" id="TIGR01930">
    <property type="entry name" value="AcCoA-C-Actrans"/>
    <property type="match status" value="1"/>
</dbReference>
<dbReference type="EMBL" id="SZPZ01000001">
    <property type="protein sequence ID" value="TKK82354.1"/>
    <property type="molecule type" value="Genomic_DNA"/>
</dbReference>
<dbReference type="InterPro" id="IPR020616">
    <property type="entry name" value="Thiolase_N"/>
</dbReference>
<dbReference type="Pfam" id="PF00108">
    <property type="entry name" value="Thiolase_N"/>
    <property type="match status" value="1"/>
</dbReference>
<evidence type="ECO:0000256" key="6">
    <source>
        <dbReference type="PIRSR" id="PIRSR000429-1"/>
    </source>
</evidence>
<feature type="active site" description="Proton acceptor" evidence="6">
    <location>
        <position position="406"/>
    </location>
</feature>
<dbReference type="OrthoDB" id="4440515at2"/>
<keyword evidence="3 7" id="KW-0808">Transferase</keyword>
<dbReference type="GO" id="GO:0003985">
    <property type="term" value="F:acetyl-CoA C-acetyltransferase activity"/>
    <property type="evidence" value="ECO:0007669"/>
    <property type="project" value="UniProtKB-EC"/>
</dbReference>
<proteinExistence type="inferred from homology"/>
<dbReference type="PIRSF" id="PIRSF000429">
    <property type="entry name" value="Ac-CoA_Ac_transf"/>
    <property type="match status" value="1"/>
</dbReference>
<dbReference type="SUPFAM" id="SSF53901">
    <property type="entry name" value="Thiolase-like"/>
    <property type="match status" value="2"/>
</dbReference>
<dbReference type="Pfam" id="PF02803">
    <property type="entry name" value="Thiolase_C"/>
    <property type="match status" value="1"/>
</dbReference>
<dbReference type="InterPro" id="IPR016039">
    <property type="entry name" value="Thiolase-like"/>
</dbReference>
<feature type="compositionally biased region" description="Low complexity" evidence="8">
    <location>
        <begin position="217"/>
        <end position="229"/>
    </location>
</feature>
<dbReference type="RefSeq" id="WP_137253050.1">
    <property type="nucleotide sequence ID" value="NZ_JBHSPQ010000001.1"/>
</dbReference>
<protein>
    <recommendedName>
        <fullName evidence="5">Probable acetyl-CoA acetyltransferase</fullName>
        <ecNumber evidence="2">2.3.1.9</ecNumber>
    </recommendedName>
</protein>
<comment type="caution">
    <text evidence="11">The sequence shown here is derived from an EMBL/GenBank/DDBJ whole genome shotgun (WGS) entry which is preliminary data.</text>
</comment>
<dbReference type="PANTHER" id="PTHR18919">
    <property type="entry name" value="ACETYL-COA C-ACYLTRANSFERASE"/>
    <property type="match status" value="1"/>
</dbReference>
<evidence type="ECO:0000259" key="10">
    <source>
        <dbReference type="Pfam" id="PF02803"/>
    </source>
</evidence>
<keyword evidence="4 7" id="KW-0012">Acyltransferase</keyword>
<dbReference type="Gene3D" id="3.40.47.10">
    <property type="match status" value="2"/>
</dbReference>
<dbReference type="NCBIfam" id="NF004853">
    <property type="entry name" value="PRK06205.1"/>
    <property type="match status" value="1"/>
</dbReference>
<evidence type="ECO:0000256" key="3">
    <source>
        <dbReference type="ARBA" id="ARBA00022679"/>
    </source>
</evidence>
<accession>A0A4U3M3F4</accession>
<evidence type="ECO:0000256" key="7">
    <source>
        <dbReference type="RuleBase" id="RU003557"/>
    </source>
</evidence>
<dbReference type="AlphaFoldDB" id="A0A4U3M3F4"/>
<feature type="active site" description="Acyl-thioester intermediate" evidence="6">
    <location>
        <position position="88"/>
    </location>
</feature>
<feature type="domain" description="Thiolase C-terminal" evidence="10">
    <location>
        <begin position="296"/>
        <end position="418"/>
    </location>
</feature>
<reference evidence="11 12" key="1">
    <citation type="submission" date="2019-04" db="EMBL/GenBank/DDBJ databases">
        <title>Kribbella sp. NEAU-THZ 27 nov., a novel actinomycete isolated from soil.</title>
        <authorList>
            <person name="Duan L."/>
        </authorList>
    </citation>
    <scope>NUCLEOTIDE SEQUENCE [LARGE SCALE GENOMIC DNA]</scope>
    <source>
        <strain evidence="12">NEAU-THZ27</strain>
    </source>
</reference>